<dbReference type="InterPro" id="IPR043129">
    <property type="entry name" value="ATPase_NBD"/>
</dbReference>
<dbReference type="PRINTS" id="PR00301">
    <property type="entry name" value="HEATSHOCK70"/>
</dbReference>
<evidence type="ECO:0000256" key="2">
    <source>
        <dbReference type="ARBA" id="ARBA00022741"/>
    </source>
</evidence>
<dbReference type="Pfam" id="PF00012">
    <property type="entry name" value="HSP70"/>
    <property type="match status" value="1"/>
</dbReference>
<evidence type="ECO:0000313" key="4">
    <source>
        <dbReference type="EMBL" id="KAJ1519004.1"/>
    </source>
</evidence>
<organism evidence="4 5">
    <name type="scientific">Megalurothrips usitatus</name>
    <name type="common">bean blossom thrips</name>
    <dbReference type="NCBI Taxonomy" id="439358"/>
    <lineage>
        <taxon>Eukaryota</taxon>
        <taxon>Metazoa</taxon>
        <taxon>Ecdysozoa</taxon>
        <taxon>Arthropoda</taxon>
        <taxon>Hexapoda</taxon>
        <taxon>Insecta</taxon>
        <taxon>Pterygota</taxon>
        <taxon>Neoptera</taxon>
        <taxon>Paraneoptera</taxon>
        <taxon>Thysanoptera</taxon>
        <taxon>Terebrantia</taxon>
        <taxon>Thripoidea</taxon>
        <taxon>Thripidae</taxon>
        <taxon>Megalurothrips</taxon>
    </lineage>
</organism>
<dbReference type="SUPFAM" id="SSF53067">
    <property type="entry name" value="Actin-like ATPase domain"/>
    <property type="match status" value="1"/>
</dbReference>
<dbReference type="PANTHER" id="PTHR19375">
    <property type="entry name" value="HEAT SHOCK PROTEIN 70KDA"/>
    <property type="match status" value="1"/>
</dbReference>
<dbReference type="InterPro" id="IPR018181">
    <property type="entry name" value="Heat_shock_70_CS"/>
</dbReference>
<evidence type="ECO:0000256" key="1">
    <source>
        <dbReference type="ARBA" id="ARBA00007381"/>
    </source>
</evidence>
<reference evidence="4" key="1">
    <citation type="submission" date="2022-12" db="EMBL/GenBank/DDBJ databases">
        <title>Chromosome-level genome assembly of the bean flower thrips Megalurothrips usitatus.</title>
        <authorList>
            <person name="Ma L."/>
            <person name="Liu Q."/>
            <person name="Li H."/>
            <person name="Cai W."/>
        </authorList>
    </citation>
    <scope>NUCLEOTIDE SEQUENCE</scope>
    <source>
        <strain evidence="4">Cailab_2022a</strain>
    </source>
</reference>
<keyword evidence="2" id="KW-0547">Nucleotide-binding</keyword>
<keyword evidence="5" id="KW-1185">Reference proteome</keyword>
<name>A0AAV7X2L9_9NEOP</name>
<dbReference type="GO" id="GO:0005524">
    <property type="term" value="F:ATP binding"/>
    <property type="evidence" value="ECO:0007669"/>
    <property type="project" value="UniProtKB-KW"/>
</dbReference>
<comment type="similarity">
    <text evidence="1">Belongs to the heat shock protein 70 family.</text>
</comment>
<dbReference type="AlphaFoldDB" id="A0AAV7X2L9"/>
<accession>A0AAV7X2L9</accession>
<proteinExistence type="inferred from homology"/>
<gene>
    <name evidence="4" type="ORF">ONE63_011385</name>
</gene>
<sequence>MFVAPSFLVEKWSCTYLPFRPRLSARLAGLQVLQLVNETTAAAAAYAHDREGRKRVLVLDVGGGGGSVAIAEVEDNEVSVLFHSGLRLPGGNTLDRIMVEHLVEAAEQQAGGTREPSDRDREILRSQWDKAKPKLSRVPQAALGAYLPDLKLDFRMDVNRAEFEAQCDVVFEKIVSEVNHVLLNAKAQQLDDVVLVGGSTRLPLLRDLVQRALGVRALCKALNPDEAVAVGAALLAAGDVTIRQEVASFDTKVCETYAGAAVHCEIPLGATLPAVWPAAQFAWKELQVCVQFSLHSPPGLQRSGIGLQGGATQCKSPILFT</sequence>
<dbReference type="EMBL" id="JAPTSV010000795">
    <property type="protein sequence ID" value="KAJ1519004.1"/>
    <property type="molecule type" value="Genomic_DNA"/>
</dbReference>
<evidence type="ECO:0000313" key="5">
    <source>
        <dbReference type="Proteomes" id="UP001075354"/>
    </source>
</evidence>
<keyword evidence="3" id="KW-0067">ATP-binding</keyword>
<comment type="caution">
    <text evidence="4">The sequence shown here is derived from an EMBL/GenBank/DDBJ whole genome shotgun (WGS) entry which is preliminary data.</text>
</comment>
<dbReference type="Proteomes" id="UP001075354">
    <property type="component" value="Unassembled WGS sequence"/>
</dbReference>
<dbReference type="InterPro" id="IPR013126">
    <property type="entry name" value="Hsp_70_fam"/>
</dbReference>
<dbReference type="PROSITE" id="PS01036">
    <property type="entry name" value="HSP70_3"/>
    <property type="match status" value="1"/>
</dbReference>
<dbReference type="GO" id="GO:0140662">
    <property type="term" value="F:ATP-dependent protein folding chaperone"/>
    <property type="evidence" value="ECO:0007669"/>
    <property type="project" value="InterPro"/>
</dbReference>
<evidence type="ECO:0000256" key="3">
    <source>
        <dbReference type="ARBA" id="ARBA00022840"/>
    </source>
</evidence>
<dbReference type="Gene3D" id="3.30.420.40">
    <property type="match status" value="2"/>
</dbReference>
<dbReference type="Gene3D" id="3.90.640.10">
    <property type="entry name" value="Actin, Chain A, domain 4"/>
    <property type="match status" value="1"/>
</dbReference>
<protein>
    <submittedName>
        <fullName evidence="4">Uncharacterized protein</fullName>
    </submittedName>
</protein>